<protein>
    <submittedName>
        <fullName evidence="1">1695_t:CDS:1</fullName>
    </submittedName>
</protein>
<evidence type="ECO:0000313" key="1">
    <source>
        <dbReference type="EMBL" id="CAG8731967.1"/>
    </source>
</evidence>
<gene>
    <name evidence="1" type="ORF">SPELUC_LOCUS13176</name>
</gene>
<keyword evidence="2" id="KW-1185">Reference proteome</keyword>
<dbReference type="Proteomes" id="UP000789366">
    <property type="component" value="Unassembled WGS sequence"/>
</dbReference>
<accession>A0ACA9Q127</accession>
<feature type="non-terminal residue" evidence="1">
    <location>
        <position position="1"/>
    </location>
</feature>
<feature type="non-terminal residue" evidence="1">
    <location>
        <position position="124"/>
    </location>
</feature>
<proteinExistence type="predicted"/>
<reference evidence="1" key="1">
    <citation type="submission" date="2021-06" db="EMBL/GenBank/DDBJ databases">
        <authorList>
            <person name="Kallberg Y."/>
            <person name="Tangrot J."/>
            <person name="Rosling A."/>
        </authorList>
    </citation>
    <scope>NUCLEOTIDE SEQUENCE</scope>
    <source>
        <strain evidence="1">28 12/20/2015</strain>
    </source>
</reference>
<organism evidence="1 2">
    <name type="scientific">Cetraspora pellucida</name>
    <dbReference type="NCBI Taxonomy" id="1433469"/>
    <lineage>
        <taxon>Eukaryota</taxon>
        <taxon>Fungi</taxon>
        <taxon>Fungi incertae sedis</taxon>
        <taxon>Mucoromycota</taxon>
        <taxon>Glomeromycotina</taxon>
        <taxon>Glomeromycetes</taxon>
        <taxon>Diversisporales</taxon>
        <taxon>Gigasporaceae</taxon>
        <taxon>Cetraspora</taxon>
    </lineage>
</organism>
<sequence length="124" mass="14419">SKILTTQLHALCARMMSILRECNNSNNVSLKPYNVENLFDHLSTIQEPQQDKLELLFAQAVFYCSLSLTFSELELIKILFKHVYSTFELPTRRWLTGSLLDQIYTDTKTKIDQRISDAEFLTLI</sequence>
<evidence type="ECO:0000313" key="2">
    <source>
        <dbReference type="Proteomes" id="UP000789366"/>
    </source>
</evidence>
<comment type="caution">
    <text evidence="1">The sequence shown here is derived from an EMBL/GenBank/DDBJ whole genome shotgun (WGS) entry which is preliminary data.</text>
</comment>
<name>A0ACA9Q127_9GLOM</name>
<dbReference type="EMBL" id="CAJVPW010033803">
    <property type="protein sequence ID" value="CAG8731967.1"/>
    <property type="molecule type" value="Genomic_DNA"/>
</dbReference>